<feature type="region of interest" description="Disordered" evidence="1">
    <location>
        <begin position="87"/>
        <end position="115"/>
    </location>
</feature>
<sequence length="115" mass="13296">MPMTIFHLTNEMRKVLIKLAKLHTLSLINHRSETATRNNILQTLNGSSGVNSTKVLSTRSFIIYIALRRLLCTNANVKMFRERAVKQEEKNLSNRIRRQQSNAGLNRTHTKNDKH</sequence>
<keyword evidence="3" id="KW-1185">Reference proteome</keyword>
<dbReference type="EMBL" id="JXJN01008857">
    <property type="status" value="NOT_ANNOTATED_CDS"/>
    <property type="molecule type" value="Genomic_DNA"/>
</dbReference>
<reference evidence="3" key="1">
    <citation type="submission" date="2015-01" db="EMBL/GenBank/DDBJ databases">
        <authorList>
            <person name="Aksoy S."/>
            <person name="Warren W."/>
            <person name="Wilson R.K."/>
        </authorList>
    </citation>
    <scope>NUCLEOTIDE SEQUENCE [LARGE SCALE GENOMIC DNA]</scope>
    <source>
        <strain evidence="3">IAEA</strain>
    </source>
</reference>
<evidence type="ECO:0000256" key="1">
    <source>
        <dbReference type="SAM" id="MobiDB-lite"/>
    </source>
</evidence>
<organism evidence="2 3">
    <name type="scientific">Glossina palpalis gambiensis</name>
    <dbReference type="NCBI Taxonomy" id="67801"/>
    <lineage>
        <taxon>Eukaryota</taxon>
        <taxon>Metazoa</taxon>
        <taxon>Ecdysozoa</taxon>
        <taxon>Arthropoda</taxon>
        <taxon>Hexapoda</taxon>
        <taxon>Insecta</taxon>
        <taxon>Pterygota</taxon>
        <taxon>Neoptera</taxon>
        <taxon>Endopterygota</taxon>
        <taxon>Diptera</taxon>
        <taxon>Brachycera</taxon>
        <taxon>Muscomorpha</taxon>
        <taxon>Hippoboscoidea</taxon>
        <taxon>Glossinidae</taxon>
        <taxon>Glossina</taxon>
    </lineage>
</organism>
<accession>A0A1B0B5S6</accession>
<proteinExistence type="predicted"/>
<name>A0A1B0B5S6_9MUSC</name>
<dbReference type="EnsemblMetazoa" id="GPPI019847-RA">
    <property type="protein sequence ID" value="GPPI019847-PA"/>
    <property type="gene ID" value="GPPI019847"/>
</dbReference>
<dbReference type="VEuPathDB" id="VectorBase:GPPI019847"/>
<dbReference type="Proteomes" id="UP000092460">
    <property type="component" value="Unassembled WGS sequence"/>
</dbReference>
<evidence type="ECO:0000313" key="3">
    <source>
        <dbReference type="Proteomes" id="UP000092460"/>
    </source>
</evidence>
<dbReference type="AlphaFoldDB" id="A0A1B0B5S6"/>
<reference evidence="2" key="2">
    <citation type="submission" date="2020-05" db="UniProtKB">
        <authorList>
            <consortium name="EnsemblMetazoa"/>
        </authorList>
    </citation>
    <scope>IDENTIFICATION</scope>
    <source>
        <strain evidence="2">IAEA</strain>
    </source>
</reference>
<protein>
    <submittedName>
        <fullName evidence="2">Uncharacterized protein</fullName>
    </submittedName>
</protein>
<evidence type="ECO:0000313" key="2">
    <source>
        <dbReference type="EnsemblMetazoa" id="GPPI019847-PA"/>
    </source>
</evidence>